<keyword evidence="5" id="KW-0143">Chaperone</keyword>
<feature type="coiled-coil region" evidence="10">
    <location>
        <begin position="128"/>
        <end position="159"/>
    </location>
</feature>
<evidence type="ECO:0000313" key="15">
    <source>
        <dbReference type="Proteomes" id="UP000502502"/>
    </source>
</evidence>
<dbReference type="Gene3D" id="3.10.50.40">
    <property type="match status" value="1"/>
</dbReference>
<evidence type="ECO:0000256" key="6">
    <source>
        <dbReference type="ARBA" id="ARBA00023235"/>
    </source>
</evidence>
<evidence type="ECO:0000256" key="7">
    <source>
        <dbReference type="ARBA" id="ARBA00030642"/>
    </source>
</evidence>
<feature type="region of interest" description="Disordered" evidence="11">
    <location>
        <begin position="30"/>
        <end position="51"/>
    </location>
</feature>
<dbReference type="Gene3D" id="1.10.4030.10">
    <property type="entry name" value="Porin chaperone SurA, peptide-binding domain"/>
    <property type="match status" value="1"/>
</dbReference>
<keyword evidence="4 9" id="KW-0697">Rotamase</keyword>
<dbReference type="PANTHER" id="PTHR47637">
    <property type="entry name" value="CHAPERONE SURA"/>
    <property type="match status" value="1"/>
</dbReference>
<evidence type="ECO:0000256" key="2">
    <source>
        <dbReference type="ARBA" id="ARBA00022729"/>
    </source>
</evidence>
<keyword evidence="2 12" id="KW-0732">Signal</keyword>
<evidence type="ECO:0000256" key="12">
    <source>
        <dbReference type="SAM" id="SignalP"/>
    </source>
</evidence>
<feature type="signal peptide" evidence="12">
    <location>
        <begin position="1"/>
        <end position="27"/>
    </location>
</feature>
<protein>
    <recommendedName>
        <fullName evidence="1">Parvulin-like PPIase</fullName>
    </recommendedName>
    <alternativeName>
        <fullName evidence="7">Peptidyl-prolyl cis-trans isomerase plp</fullName>
    </alternativeName>
    <alternativeName>
        <fullName evidence="8">Rotamase plp</fullName>
    </alternativeName>
</protein>
<name>A0A6G7ZMV0_9SPHN</name>
<dbReference type="InterPro" id="IPR000297">
    <property type="entry name" value="PPIase_PpiC"/>
</dbReference>
<dbReference type="SUPFAM" id="SSF54534">
    <property type="entry name" value="FKBP-like"/>
    <property type="match status" value="1"/>
</dbReference>
<dbReference type="Proteomes" id="UP000502502">
    <property type="component" value="Chromosome"/>
</dbReference>
<dbReference type="InterPro" id="IPR027304">
    <property type="entry name" value="Trigger_fact/SurA_dom_sf"/>
</dbReference>
<evidence type="ECO:0000256" key="1">
    <source>
        <dbReference type="ARBA" id="ARBA00018370"/>
    </source>
</evidence>
<evidence type="ECO:0000313" key="14">
    <source>
        <dbReference type="EMBL" id="QIL02255.1"/>
    </source>
</evidence>
<evidence type="ECO:0000256" key="9">
    <source>
        <dbReference type="PROSITE-ProRule" id="PRU00278"/>
    </source>
</evidence>
<sequence>MTSRTTRSRLASILLAATIGVAGAAFAQTAPQAQPQSQPQPQPNSASALKLPENPQLYGTTLPSVVKATAIVNGAVITQTDIDQRVALLAAASGKPIPKEQMPELRQQVLGNLIDEVLQIQAAKAEKITVTEKDIDRAIARLAQANKQSQEQLSKYLESNGSSLKAVRRQFEGELAWEKLLRAKIEDTIHVGDDEVKSVIDRMNASKGARQYKVSEIYLSAPGGDIAQATARATQILEQLAKGASFPAYARQYSEASTAAVGGDLGWVRPEQLPESMAAVLQQMSPGSISRPIPVPGGVSIVGLEDVRNFLAPDPRNAVLTLKQLTIKLPGSSGAETEAALRRFAAAAQNIGGCGGAEKIANEFSGEIVESDSTKLRDLPPALQEMMMQMQVGQATRPFIGNDDGSARILVLCGREVPQEGTPTKDQIYAQLNEQRVNSRARRYLRDLRRDAVIEFR</sequence>
<feature type="compositionally biased region" description="Low complexity" evidence="11">
    <location>
        <begin position="30"/>
        <end position="48"/>
    </location>
</feature>
<accession>A0A6G7ZMV0</accession>
<evidence type="ECO:0000256" key="11">
    <source>
        <dbReference type="SAM" id="MobiDB-lite"/>
    </source>
</evidence>
<dbReference type="Pfam" id="PF00639">
    <property type="entry name" value="Rotamase"/>
    <property type="match status" value="1"/>
</dbReference>
<dbReference type="KEGG" id="ssin:G7078_05275"/>
<dbReference type="InterPro" id="IPR015391">
    <property type="entry name" value="SurA_N"/>
</dbReference>
<evidence type="ECO:0000256" key="10">
    <source>
        <dbReference type="SAM" id="Coils"/>
    </source>
</evidence>
<keyword evidence="15" id="KW-1185">Reference proteome</keyword>
<dbReference type="AlphaFoldDB" id="A0A6G7ZMV0"/>
<reference evidence="14 15" key="1">
    <citation type="submission" date="2020-03" db="EMBL/GenBank/DDBJ databases">
        <title>Sphingomonas sp. nov., isolated from fish.</title>
        <authorList>
            <person name="Hyun D.-W."/>
            <person name="Bae J.-W."/>
        </authorList>
    </citation>
    <scope>NUCLEOTIDE SEQUENCE [LARGE SCALE GENOMIC DNA]</scope>
    <source>
        <strain evidence="14 15">HDW15C</strain>
    </source>
</reference>
<evidence type="ECO:0000256" key="8">
    <source>
        <dbReference type="ARBA" id="ARBA00031484"/>
    </source>
</evidence>
<gene>
    <name evidence="14" type="ORF">G7078_05275</name>
</gene>
<dbReference type="Pfam" id="PF09312">
    <property type="entry name" value="SurA_N"/>
    <property type="match status" value="1"/>
</dbReference>
<dbReference type="GO" id="GO:0003755">
    <property type="term" value="F:peptidyl-prolyl cis-trans isomerase activity"/>
    <property type="evidence" value="ECO:0007669"/>
    <property type="project" value="UniProtKB-KW"/>
</dbReference>
<dbReference type="PANTHER" id="PTHR47637:SF1">
    <property type="entry name" value="CHAPERONE SURA"/>
    <property type="match status" value="1"/>
</dbReference>
<evidence type="ECO:0000256" key="4">
    <source>
        <dbReference type="ARBA" id="ARBA00023110"/>
    </source>
</evidence>
<feature type="domain" description="PpiC" evidence="13">
    <location>
        <begin position="209"/>
        <end position="306"/>
    </location>
</feature>
<dbReference type="InterPro" id="IPR046357">
    <property type="entry name" value="PPIase_dom_sf"/>
</dbReference>
<evidence type="ECO:0000256" key="5">
    <source>
        <dbReference type="ARBA" id="ARBA00023186"/>
    </source>
</evidence>
<keyword evidence="10" id="KW-0175">Coiled coil</keyword>
<dbReference type="EMBL" id="CP049871">
    <property type="protein sequence ID" value="QIL02255.1"/>
    <property type="molecule type" value="Genomic_DNA"/>
</dbReference>
<evidence type="ECO:0000259" key="13">
    <source>
        <dbReference type="PROSITE" id="PS50198"/>
    </source>
</evidence>
<keyword evidence="6 9" id="KW-0413">Isomerase</keyword>
<dbReference type="InterPro" id="IPR050280">
    <property type="entry name" value="OMP_Chaperone_SurA"/>
</dbReference>
<evidence type="ECO:0000256" key="3">
    <source>
        <dbReference type="ARBA" id="ARBA00022764"/>
    </source>
</evidence>
<dbReference type="PROSITE" id="PS50198">
    <property type="entry name" value="PPIC_PPIASE_2"/>
    <property type="match status" value="1"/>
</dbReference>
<keyword evidence="3" id="KW-0574">Periplasm</keyword>
<feature type="chain" id="PRO_5026344007" description="Parvulin-like PPIase" evidence="12">
    <location>
        <begin position="28"/>
        <end position="457"/>
    </location>
</feature>
<proteinExistence type="predicted"/>
<organism evidence="14 15">
    <name type="scientific">Sphingomonas sinipercae</name>
    <dbReference type="NCBI Taxonomy" id="2714944"/>
    <lineage>
        <taxon>Bacteria</taxon>
        <taxon>Pseudomonadati</taxon>
        <taxon>Pseudomonadota</taxon>
        <taxon>Alphaproteobacteria</taxon>
        <taxon>Sphingomonadales</taxon>
        <taxon>Sphingomonadaceae</taxon>
        <taxon>Sphingomonas</taxon>
    </lineage>
</organism>
<dbReference type="SUPFAM" id="SSF109998">
    <property type="entry name" value="Triger factor/SurA peptide-binding domain-like"/>
    <property type="match status" value="1"/>
</dbReference>